<gene>
    <name evidence="1" type="ORF">JJB74_01220</name>
</gene>
<evidence type="ECO:0000313" key="1">
    <source>
        <dbReference type="EMBL" id="MBK4733239.1"/>
    </source>
</evidence>
<dbReference type="SUPFAM" id="SSF69635">
    <property type="entry name" value="Type III secretory system chaperone-like"/>
    <property type="match status" value="1"/>
</dbReference>
<dbReference type="EMBL" id="JAEPBG010000001">
    <property type="protein sequence ID" value="MBK4733239.1"/>
    <property type="molecule type" value="Genomic_DNA"/>
</dbReference>
<sequence>MNSGTKVASNSYRKAFLQLVVDICTELEVPKCDSDLKNDETLIMEMGLEGIGFSVIHSLTNRPDYILIEANLGGLPQERRTAVLYRMLHLNRELAEAGNAAFTLDTGSGNVIYTHAAKLAESTGKELLGAMTDITWRGEHWKKTWFLDDSKADGGTLSDQRWISLA</sequence>
<protein>
    <submittedName>
        <fullName evidence="1">CesT family type III secretion system chaperone</fullName>
    </submittedName>
</protein>
<proteinExistence type="predicted"/>
<evidence type="ECO:0000313" key="2">
    <source>
        <dbReference type="Proteomes" id="UP000622890"/>
    </source>
</evidence>
<dbReference type="Pfam" id="PF05932">
    <property type="entry name" value="CesT"/>
    <property type="match status" value="1"/>
</dbReference>
<dbReference type="Proteomes" id="UP000622890">
    <property type="component" value="Unassembled WGS sequence"/>
</dbReference>
<reference evidence="1" key="1">
    <citation type="submission" date="2021-01" db="EMBL/GenBank/DDBJ databases">
        <title>Genome sequence of strain Noviherbaspirillum sp. DKR-6.</title>
        <authorList>
            <person name="Chaudhary D.K."/>
        </authorList>
    </citation>
    <scope>NUCLEOTIDE SEQUENCE</scope>
    <source>
        <strain evidence="1">DKR-6</strain>
    </source>
</reference>
<accession>A0A934W682</accession>
<name>A0A934W682_9BURK</name>
<dbReference type="Gene3D" id="3.30.1460.10">
    <property type="match status" value="1"/>
</dbReference>
<dbReference type="RefSeq" id="WP_200589887.1">
    <property type="nucleotide sequence ID" value="NZ_JAEPBG010000001.1"/>
</dbReference>
<keyword evidence="2" id="KW-1185">Reference proteome</keyword>
<dbReference type="GO" id="GO:0030254">
    <property type="term" value="P:protein secretion by the type III secretion system"/>
    <property type="evidence" value="ECO:0007669"/>
    <property type="project" value="InterPro"/>
</dbReference>
<dbReference type="CDD" id="cd17020">
    <property type="entry name" value="T3SC_IA_ShcM-like"/>
    <property type="match status" value="1"/>
</dbReference>
<organism evidence="1 2">
    <name type="scientific">Noviherbaspirillum pedocola</name>
    <dbReference type="NCBI Taxonomy" id="2801341"/>
    <lineage>
        <taxon>Bacteria</taxon>
        <taxon>Pseudomonadati</taxon>
        <taxon>Pseudomonadota</taxon>
        <taxon>Betaproteobacteria</taxon>
        <taxon>Burkholderiales</taxon>
        <taxon>Oxalobacteraceae</taxon>
        <taxon>Noviherbaspirillum</taxon>
    </lineage>
</organism>
<comment type="caution">
    <text evidence="1">The sequence shown here is derived from an EMBL/GenBank/DDBJ whole genome shotgun (WGS) entry which is preliminary data.</text>
</comment>
<dbReference type="InterPro" id="IPR010261">
    <property type="entry name" value="Tir_chaperone"/>
</dbReference>
<dbReference type="AlphaFoldDB" id="A0A934W682"/>